<sequence>MYKSGVAVVYQGQCWCLGEGSPKAEVPLAFCLCQLGESEEALSVMIYSMITVPVSEMLNA</sequence>
<gene>
    <name evidence="1" type="ORF">E2C01_063264</name>
</gene>
<name>A0A5B7H8Q6_PORTR</name>
<reference evidence="1 2" key="1">
    <citation type="submission" date="2019-05" db="EMBL/GenBank/DDBJ databases">
        <title>Another draft genome of Portunus trituberculatus and its Hox gene families provides insights of decapod evolution.</title>
        <authorList>
            <person name="Jeong J.-H."/>
            <person name="Song I."/>
            <person name="Kim S."/>
            <person name="Choi T."/>
            <person name="Kim D."/>
            <person name="Ryu S."/>
            <person name="Kim W."/>
        </authorList>
    </citation>
    <scope>NUCLEOTIDE SEQUENCE [LARGE SCALE GENOMIC DNA]</scope>
    <source>
        <tissue evidence="1">Muscle</tissue>
    </source>
</reference>
<accession>A0A5B7H8Q6</accession>
<evidence type="ECO:0000313" key="2">
    <source>
        <dbReference type="Proteomes" id="UP000324222"/>
    </source>
</evidence>
<dbReference type="AlphaFoldDB" id="A0A5B7H8Q6"/>
<keyword evidence="2" id="KW-1185">Reference proteome</keyword>
<evidence type="ECO:0000313" key="1">
    <source>
        <dbReference type="EMBL" id="MPC69051.1"/>
    </source>
</evidence>
<comment type="caution">
    <text evidence="1">The sequence shown here is derived from an EMBL/GenBank/DDBJ whole genome shotgun (WGS) entry which is preliminary data.</text>
</comment>
<organism evidence="1 2">
    <name type="scientific">Portunus trituberculatus</name>
    <name type="common">Swimming crab</name>
    <name type="synonym">Neptunus trituberculatus</name>
    <dbReference type="NCBI Taxonomy" id="210409"/>
    <lineage>
        <taxon>Eukaryota</taxon>
        <taxon>Metazoa</taxon>
        <taxon>Ecdysozoa</taxon>
        <taxon>Arthropoda</taxon>
        <taxon>Crustacea</taxon>
        <taxon>Multicrustacea</taxon>
        <taxon>Malacostraca</taxon>
        <taxon>Eumalacostraca</taxon>
        <taxon>Eucarida</taxon>
        <taxon>Decapoda</taxon>
        <taxon>Pleocyemata</taxon>
        <taxon>Brachyura</taxon>
        <taxon>Eubrachyura</taxon>
        <taxon>Portunoidea</taxon>
        <taxon>Portunidae</taxon>
        <taxon>Portuninae</taxon>
        <taxon>Portunus</taxon>
    </lineage>
</organism>
<proteinExistence type="predicted"/>
<dbReference type="EMBL" id="VSRR010028804">
    <property type="protein sequence ID" value="MPC69051.1"/>
    <property type="molecule type" value="Genomic_DNA"/>
</dbReference>
<dbReference type="Proteomes" id="UP000324222">
    <property type="component" value="Unassembled WGS sequence"/>
</dbReference>
<protein>
    <submittedName>
        <fullName evidence="1">Uncharacterized protein</fullName>
    </submittedName>
</protein>